<comment type="subcellular location">
    <subcellularLocation>
        <location evidence="1">Cell membrane</location>
        <topology evidence="1">Lipid-anchor</topology>
        <topology evidence="1">GPI-anchor</topology>
    </subcellularLocation>
</comment>
<name>A0AA39RFX3_ACESA</name>
<evidence type="ECO:0000256" key="5">
    <source>
        <dbReference type="ARBA" id="ARBA00023180"/>
    </source>
</evidence>
<evidence type="ECO:0000259" key="7">
    <source>
        <dbReference type="Pfam" id="PF25079"/>
    </source>
</evidence>
<feature type="domain" description="COBRA C-terminal" evidence="7">
    <location>
        <begin position="12"/>
        <end position="202"/>
    </location>
</feature>
<reference evidence="8" key="2">
    <citation type="submission" date="2023-06" db="EMBL/GenBank/DDBJ databases">
        <authorList>
            <person name="Swenson N.G."/>
            <person name="Wegrzyn J.L."/>
            <person name="Mcevoy S.L."/>
        </authorList>
    </citation>
    <scope>NUCLEOTIDE SEQUENCE</scope>
    <source>
        <strain evidence="8">NS2018</strain>
        <tissue evidence="8">Leaf</tissue>
    </source>
</reference>
<comment type="similarity">
    <text evidence="2">Belongs to the COBRA family.</text>
</comment>
<evidence type="ECO:0000256" key="1">
    <source>
        <dbReference type="ARBA" id="ARBA00004609"/>
    </source>
</evidence>
<accession>A0AA39RFX3</accession>
<organism evidence="8 9">
    <name type="scientific">Acer saccharum</name>
    <name type="common">Sugar maple</name>
    <dbReference type="NCBI Taxonomy" id="4024"/>
    <lineage>
        <taxon>Eukaryota</taxon>
        <taxon>Viridiplantae</taxon>
        <taxon>Streptophyta</taxon>
        <taxon>Embryophyta</taxon>
        <taxon>Tracheophyta</taxon>
        <taxon>Spermatophyta</taxon>
        <taxon>Magnoliopsida</taxon>
        <taxon>eudicotyledons</taxon>
        <taxon>Gunneridae</taxon>
        <taxon>Pentapetalae</taxon>
        <taxon>rosids</taxon>
        <taxon>malvids</taxon>
        <taxon>Sapindales</taxon>
        <taxon>Sapindaceae</taxon>
        <taxon>Hippocastanoideae</taxon>
        <taxon>Acereae</taxon>
        <taxon>Acer</taxon>
    </lineage>
</organism>
<dbReference type="GO" id="GO:0010215">
    <property type="term" value="P:cellulose microfibril organization"/>
    <property type="evidence" value="ECO:0007669"/>
    <property type="project" value="InterPro"/>
</dbReference>
<dbReference type="GO" id="GO:0005886">
    <property type="term" value="C:plasma membrane"/>
    <property type="evidence" value="ECO:0007669"/>
    <property type="project" value="UniProtKB-SubCell"/>
</dbReference>
<proteinExistence type="inferred from homology"/>
<dbReference type="InterPro" id="IPR006918">
    <property type="entry name" value="COBRA_pln"/>
</dbReference>
<keyword evidence="3" id="KW-0336">GPI-anchor</keyword>
<evidence type="ECO:0000256" key="3">
    <source>
        <dbReference type="ARBA" id="ARBA00022622"/>
    </source>
</evidence>
<dbReference type="InterPro" id="IPR056900">
    <property type="entry name" value="COB_C"/>
</dbReference>
<comment type="caution">
    <text evidence="8">The sequence shown here is derived from an EMBL/GenBank/DDBJ whole genome shotgun (WGS) entry which is preliminary data.</text>
</comment>
<evidence type="ECO:0000313" key="9">
    <source>
        <dbReference type="Proteomes" id="UP001168877"/>
    </source>
</evidence>
<dbReference type="GO" id="GO:0098552">
    <property type="term" value="C:side of membrane"/>
    <property type="evidence" value="ECO:0007669"/>
    <property type="project" value="UniProtKB-KW"/>
</dbReference>
<dbReference type="EMBL" id="JAUESC010000387">
    <property type="protein sequence ID" value="KAK0573093.1"/>
    <property type="molecule type" value="Genomic_DNA"/>
</dbReference>
<keyword evidence="3" id="KW-0472">Membrane</keyword>
<evidence type="ECO:0000256" key="4">
    <source>
        <dbReference type="ARBA" id="ARBA00022729"/>
    </source>
</evidence>
<keyword evidence="9" id="KW-1185">Reference proteome</keyword>
<dbReference type="AlphaFoldDB" id="A0AA39RFX3"/>
<protein>
    <recommendedName>
        <fullName evidence="7">COBRA C-terminal domain-containing protein</fullName>
    </recommendedName>
</protein>
<keyword evidence="6" id="KW-0449">Lipoprotein</keyword>
<evidence type="ECO:0000313" key="8">
    <source>
        <dbReference type="EMBL" id="KAK0573093.1"/>
    </source>
</evidence>
<evidence type="ECO:0000256" key="2">
    <source>
        <dbReference type="ARBA" id="ARBA00005507"/>
    </source>
</evidence>
<sequence>MYSQFIASQNPKCCVSLSAFYNDTIIPCPRCSCQCQDDPTANCVWRNTFFVATKHGLNEEPPQAVICSEHMCPIRVHWHVKQSYKEYWRVKITVTNLNVMRNYSQRNMVVLHPNLQCVTQVFSFNYKPLDQYDGYISYTGMLWGIQYYNDMLLQAGESGNVQAEILFHKDEGIFTFGQGWDFPRRIMLNGDECVMPPPDHYPSLPSTLHPHQLSSPFSSPSCCFLNLSCEMSI</sequence>
<keyword evidence="5" id="KW-0325">Glycoprotein</keyword>
<evidence type="ECO:0000256" key="6">
    <source>
        <dbReference type="ARBA" id="ARBA00023288"/>
    </source>
</evidence>
<dbReference type="PANTHER" id="PTHR31673:SF30">
    <property type="entry name" value="COBRA-LIKE PROTEIN 6"/>
    <property type="match status" value="1"/>
</dbReference>
<dbReference type="GO" id="GO:0052324">
    <property type="term" value="P:plant-type cell wall cellulose biosynthetic process"/>
    <property type="evidence" value="ECO:0007669"/>
    <property type="project" value="TreeGrafter"/>
</dbReference>
<reference evidence="8" key="1">
    <citation type="journal article" date="2022" name="Plant J.">
        <title>Strategies of tolerance reflected in two North American maple genomes.</title>
        <authorList>
            <person name="McEvoy S.L."/>
            <person name="Sezen U.U."/>
            <person name="Trouern-Trend A."/>
            <person name="McMahon S.M."/>
            <person name="Schaberg P.G."/>
            <person name="Yang J."/>
            <person name="Wegrzyn J.L."/>
            <person name="Swenson N.G."/>
        </authorList>
    </citation>
    <scope>NUCLEOTIDE SEQUENCE</scope>
    <source>
        <strain evidence="8">NS2018</strain>
    </source>
</reference>
<keyword evidence="4" id="KW-0732">Signal</keyword>
<gene>
    <name evidence="8" type="ORF">LWI29_002900</name>
</gene>
<dbReference type="Proteomes" id="UP001168877">
    <property type="component" value="Unassembled WGS sequence"/>
</dbReference>
<dbReference type="Pfam" id="PF25079">
    <property type="entry name" value="COB_C"/>
    <property type="match status" value="1"/>
</dbReference>
<dbReference type="PANTHER" id="PTHR31673">
    <property type="entry name" value="PROTEIN COBRA"/>
    <property type="match status" value="1"/>
</dbReference>